<evidence type="ECO:0000313" key="1">
    <source>
        <dbReference type="EMBL" id="MDP8175284.1"/>
    </source>
</evidence>
<dbReference type="Proteomes" id="UP001231736">
    <property type="component" value="Unassembled WGS sequence"/>
</dbReference>
<comment type="caution">
    <text evidence="1">The sequence shown here is derived from an EMBL/GenBank/DDBJ whole genome shotgun (WGS) entry which is preliminary data.</text>
</comment>
<evidence type="ECO:0000313" key="2">
    <source>
        <dbReference type="Proteomes" id="UP001231736"/>
    </source>
</evidence>
<dbReference type="RefSeq" id="WP_306374472.1">
    <property type="nucleotide sequence ID" value="NZ_JASAYK010000005.1"/>
</dbReference>
<dbReference type="Pfam" id="PF08843">
    <property type="entry name" value="AbiEii"/>
    <property type="match status" value="1"/>
</dbReference>
<organism evidence="1 2">
    <name type="scientific">Phocoenobacter skyensis</name>
    <dbReference type="NCBI Taxonomy" id="97481"/>
    <lineage>
        <taxon>Bacteria</taxon>
        <taxon>Pseudomonadati</taxon>
        <taxon>Pseudomonadota</taxon>
        <taxon>Gammaproteobacteria</taxon>
        <taxon>Pasteurellales</taxon>
        <taxon>Pasteurellaceae</taxon>
        <taxon>Phocoenobacter</taxon>
    </lineage>
</organism>
<sequence>MKLHLETKLFNQAIQFTADIMNIPAIYVEKDYWITYALYTIFHSHIAQEVVFKGETSLSKCYQLIDRFSEDIDLVILKNENDNANQLKRKLKVISHIVGEVLPEITVEGLTNKKGTNRKTVHTYDKFFQGDYGQVRRNLVIEATCLGYFEPYTEKEICSFVGKMMMDNQQIDIAKNYDLLPFNVQVLEPTRTLCEKIMSLIRFSYSEDPVTSLKNKIRHIYDLNQLLLEEEFLNFLYSHYFDDMLKTVAKEDVKSFKNNNQWLKYHPVKALIFNDPTNVWKYLQPVYKKEFSLLVYGKLPDEKQLLVTLLLLKKRLDKIKW</sequence>
<protein>
    <submittedName>
        <fullName evidence="1">Nucleotidyl transferase AbiEii/AbiGii toxin family protein</fullName>
    </submittedName>
</protein>
<keyword evidence="1" id="KW-0808">Transferase</keyword>
<dbReference type="InterPro" id="IPR014942">
    <property type="entry name" value="AbiEii"/>
</dbReference>
<gene>
    <name evidence="1" type="ORF">QJU97_07425</name>
</gene>
<dbReference type="GO" id="GO:0016740">
    <property type="term" value="F:transferase activity"/>
    <property type="evidence" value="ECO:0007669"/>
    <property type="project" value="UniProtKB-KW"/>
</dbReference>
<accession>A0AAJ6NEF3</accession>
<dbReference type="EMBL" id="JASAYT010000023">
    <property type="protein sequence ID" value="MDP8175284.1"/>
    <property type="molecule type" value="Genomic_DNA"/>
</dbReference>
<dbReference type="AlphaFoldDB" id="A0AAJ6NEF3"/>
<dbReference type="Gene3D" id="3.10.450.620">
    <property type="entry name" value="JHP933, nucleotidyltransferase-like core domain"/>
    <property type="match status" value="1"/>
</dbReference>
<name>A0AAJ6NEF3_9PAST</name>
<proteinExistence type="predicted"/>
<reference evidence="1" key="1">
    <citation type="journal article" date="2023" name="Front. Microbiol.">
        <title>Phylogeography and host specificity of Pasteurellaceae pathogenic to sea-farmed fish in the north-east Atlantic.</title>
        <authorList>
            <person name="Gulla S."/>
            <person name="Colquhoun D.J."/>
            <person name="Olsen A.B."/>
            <person name="Spilsberg B."/>
            <person name="Lagesen K."/>
            <person name="Aakesson C.P."/>
            <person name="Strom S."/>
            <person name="Manji F."/>
            <person name="Birkbeck T.H."/>
            <person name="Nilsen H.K."/>
        </authorList>
    </citation>
    <scope>NUCLEOTIDE SEQUENCE</scope>
    <source>
        <strain evidence="1">98B1</strain>
    </source>
</reference>